<dbReference type="GO" id="GO:0008756">
    <property type="term" value="F:o-succinylbenzoate-CoA ligase activity"/>
    <property type="evidence" value="ECO:0007669"/>
    <property type="project" value="UniProtKB-EC"/>
</dbReference>
<reference evidence="2 3" key="1">
    <citation type="submission" date="2018-12" db="EMBL/GenBank/DDBJ databases">
        <authorList>
            <consortium name="Pathogen Informatics"/>
        </authorList>
    </citation>
    <scope>NUCLEOTIDE SEQUENCE [LARGE SCALE GENOMIC DNA]</scope>
    <source>
        <strain evidence="2 3">NCTC13193</strain>
    </source>
</reference>
<evidence type="ECO:0000313" key="2">
    <source>
        <dbReference type="EMBL" id="VEI73085.1"/>
    </source>
</evidence>
<dbReference type="Gene3D" id="3.40.50.12780">
    <property type="entry name" value="N-terminal domain of ligase-like"/>
    <property type="match status" value="1"/>
</dbReference>
<dbReference type="EC" id="6.2.1.26" evidence="2"/>
<evidence type="ECO:0000313" key="3">
    <source>
        <dbReference type="Proteomes" id="UP000270487"/>
    </source>
</evidence>
<dbReference type="InterPro" id="IPR042099">
    <property type="entry name" value="ANL_N_sf"/>
</dbReference>
<dbReference type="EMBL" id="LR134492">
    <property type="protein sequence ID" value="VEI73085.1"/>
    <property type="molecule type" value="Genomic_DNA"/>
</dbReference>
<dbReference type="SUPFAM" id="SSF56801">
    <property type="entry name" value="Acetyl-CoA synthetase-like"/>
    <property type="match status" value="1"/>
</dbReference>
<evidence type="ECO:0000259" key="1">
    <source>
        <dbReference type="Pfam" id="PF00501"/>
    </source>
</evidence>
<dbReference type="Pfam" id="PF00501">
    <property type="entry name" value="AMP-binding"/>
    <property type="match status" value="1"/>
</dbReference>
<name>A0A448SZC4_SERFO</name>
<dbReference type="AlphaFoldDB" id="A0A448SZC4"/>
<keyword evidence="2" id="KW-0436">Ligase</keyword>
<dbReference type="Proteomes" id="UP000270487">
    <property type="component" value="Chromosome"/>
</dbReference>
<sequence length="73" mass="7902">MIPVSLTQQAEAVGIHCWCGYGLTELASTVCAKRADELPGVGAPLSGREIRLVDQEVWIRSTSLALGYWLRAS</sequence>
<organism evidence="2 3">
    <name type="scientific">Serratia fonticola</name>
    <dbReference type="NCBI Taxonomy" id="47917"/>
    <lineage>
        <taxon>Bacteria</taxon>
        <taxon>Pseudomonadati</taxon>
        <taxon>Pseudomonadota</taxon>
        <taxon>Gammaproteobacteria</taxon>
        <taxon>Enterobacterales</taxon>
        <taxon>Yersiniaceae</taxon>
        <taxon>Serratia</taxon>
    </lineage>
</organism>
<protein>
    <submittedName>
        <fullName evidence="2">2-succinylbenzoate--CoA ligase</fullName>
        <ecNumber evidence="2">6.2.1.26</ecNumber>
    </submittedName>
</protein>
<accession>A0A448SZC4</accession>
<dbReference type="InterPro" id="IPR000873">
    <property type="entry name" value="AMP-dep_synth/lig_dom"/>
</dbReference>
<gene>
    <name evidence="2" type="primary">menE_2</name>
    <name evidence="2" type="ORF">NCTC13193_03975</name>
</gene>
<proteinExistence type="predicted"/>
<feature type="domain" description="AMP-dependent synthetase/ligase" evidence="1">
    <location>
        <begin position="2"/>
        <end position="69"/>
    </location>
</feature>